<sequence length="67" mass="7461">MAELIEDVDDLWHQVFVHDQLAAVNLAVHPKVVDLDAPQLCRVERATWAPTFTEFGGGDGQDSSGRW</sequence>
<proteinExistence type="predicted"/>
<evidence type="ECO:0000313" key="2">
    <source>
        <dbReference type="Proteomes" id="UP000466431"/>
    </source>
</evidence>
<accession>A0A7I7RJX7</accession>
<keyword evidence="2" id="KW-1185">Reference proteome</keyword>
<dbReference type="EMBL" id="AP022591">
    <property type="protein sequence ID" value="BBY44199.1"/>
    <property type="molecule type" value="Genomic_DNA"/>
</dbReference>
<name>A0A7I7RJX7_MYCCF</name>
<dbReference type="KEGG" id="mcee:MCEL_24940"/>
<dbReference type="Proteomes" id="UP000466431">
    <property type="component" value="Chromosome"/>
</dbReference>
<reference evidence="1 2" key="1">
    <citation type="journal article" date="2019" name="Emerg. Microbes Infect.">
        <title>Comprehensive subspecies identification of 175 nontuberculous mycobacteria species based on 7547 genomic profiles.</title>
        <authorList>
            <person name="Matsumoto Y."/>
            <person name="Kinjo T."/>
            <person name="Motooka D."/>
            <person name="Nabeya D."/>
            <person name="Jung N."/>
            <person name="Uechi K."/>
            <person name="Horii T."/>
            <person name="Iida T."/>
            <person name="Fujita J."/>
            <person name="Nakamura S."/>
        </authorList>
    </citation>
    <scope>NUCLEOTIDE SEQUENCE [LARGE SCALE GENOMIC DNA]</scope>
    <source>
        <strain evidence="1 2">JCM 18439</strain>
    </source>
</reference>
<gene>
    <name evidence="1" type="ORF">MCEL_24940</name>
</gene>
<organism evidence="1 2">
    <name type="scientific">Mycolicibacterium celeriflavum</name>
    <name type="common">Mycobacterium celeriflavum</name>
    <dbReference type="NCBI Taxonomy" id="1249101"/>
    <lineage>
        <taxon>Bacteria</taxon>
        <taxon>Bacillati</taxon>
        <taxon>Actinomycetota</taxon>
        <taxon>Actinomycetes</taxon>
        <taxon>Mycobacteriales</taxon>
        <taxon>Mycobacteriaceae</taxon>
        <taxon>Mycolicibacterium</taxon>
    </lineage>
</organism>
<protein>
    <submittedName>
        <fullName evidence="1">Uncharacterized protein</fullName>
    </submittedName>
</protein>
<dbReference type="AlphaFoldDB" id="A0A7I7RJX7"/>
<evidence type="ECO:0000313" key="1">
    <source>
        <dbReference type="EMBL" id="BBY44199.1"/>
    </source>
</evidence>